<organism evidence="1">
    <name type="scientific">Dermatophagoides farinae</name>
    <name type="common">American house dust mite</name>
    <dbReference type="NCBI Taxonomy" id="6954"/>
    <lineage>
        <taxon>Eukaryota</taxon>
        <taxon>Metazoa</taxon>
        <taxon>Ecdysozoa</taxon>
        <taxon>Arthropoda</taxon>
        <taxon>Chelicerata</taxon>
        <taxon>Arachnida</taxon>
        <taxon>Acari</taxon>
        <taxon>Acariformes</taxon>
        <taxon>Sarcoptiformes</taxon>
        <taxon>Astigmata</taxon>
        <taxon>Psoroptidia</taxon>
        <taxon>Analgoidea</taxon>
        <taxon>Pyroglyphidae</taxon>
        <taxon>Dermatophagoidinae</taxon>
        <taxon>Dermatophagoides</taxon>
    </lineage>
</organism>
<reference evidence="1" key="2">
    <citation type="journal article" date="2021" name="World Allergy Organ. J.">
        <title>Chromosome-level assembly of Dermatophagoides farinae genome and transcriptome reveals two novel allergens Der f 37 and Der f 39.</title>
        <authorList>
            <person name="Chen J."/>
            <person name="Cai Z."/>
            <person name="Fan D."/>
            <person name="Hu J."/>
            <person name="Hou Y."/>
            <person name="He Y."/>
            <person name="Zhang Z."/>
            <person name="Zhao Z."/>
            <person name="Gao P."/>
            <person name="Hu W."/>
            <person name="Sun J."/>
            <person name="Li J."/>
            <person name="Ji K."/>
        </authorList>
    </citation>
    <scope>NUCLEOTIDE SEQUENCE</scope>
    <source>
        <strain evidence="1">JKM2019</strain>
    </source>
</reference>
<dbReference type="Proteomes" id="UP000828236">
    <property type="component" value="Unassembled WGS sequence"/>
</dbReference>
<sequence>MALTLSSITSKLKFSSTDTLNSADRAYVNEFLRVTNDGHHHLTIDNDNDRSKNHTYDLQFHQKKEQILRQQRLLRQQQRHNCIWSMIVIHNHYNHNDHCYMVISTDKCTR</sequence>
<evidence type="ECO:0000313" key="1">
    <source>
        <dbReference type="EMBL" id="KAH7637956.1"/>
    </source>
</evidence>
<comment type="caution">
    <text evidence="1">The sequence shown here is derived from an EMBL/GenBank/DDBJ whole genome shotgun (WGS) entry which is preliminary data.</text>
</comment>
<protein>
    <submittedName>
        <fullName evidence="1">Uncharacterized protein</fullName>
    </submittedName>
</protein>
<accession>A0A9D4SDS0</accession>
<reference evidence="1" key="1">
    <citation type="submission" date="2020-06" db="EMBL/GenBank/DDBJ databases">
        <authorList>
            <person name="Ji K."/>
            <person name="Li J."/>
        </authorList>
    </citation>
    <scope>NUCLEOTIDE SEQUENCE</scope>
    <source>
        <strain evidence="1">JKM2019</strain>
        <tissue evidence="1">Whole body</tissue>
    </source>
</reference>
<gene>
    <name evidence="1" type="ORF">HUG17_9060</name>
</gene>
<dbReference type="EMBL" id="SDOV01000008">
    <property type="protein sequence ID" value="KAH7637956.1"/>
    <property type="molecule type" value="Genomic_DNA"/>
</dbReference>
<name>A0A9D4SDS0_DERFA</name>
<dbReference type="AlphaFoldDB" id="A0A9D4SDS0"/>
<proteinExistence type="predicted"/>